<dbReference type="AlphaFoldDB" id="G3B5I0"/>
<dbReference type="Gene3D" id="6.10.250.3390">
    <property type="match status" value="1"/>
</dbReference>
<reference evidence="2 3" key="1">
    <citation type="journal article" date="2011" name="Proc. Natl. Acad. Sci. U.S.A.">
        <title>Comparative genomics of xylose-fermenting fungi for enhanced biofuel production.</title>
        <authorList>
            <person name="Wohlbach D.J."/>
            <person name="Kuo A."/>
            <person name="Sato T.K."/>
            <person name="Potts K.M."/>
            <person name="Salamov A.A."/>
            <person name="LaButti K.M."/>
            <person name="Sun H."/>
            <person name="Clum A."/>
            <person name="Pangilinan J.L."/>
            <person name="Lindquist E.A."/>
            <person name="Lucas S."/>
            <person name="Lapidus A."/>
            <person name="Jin M."/>
            <person name="Gunawan C."/>
            <person name="Balan V."/>
            <person name="Dale B.E."/>
            <person name="Jeffries T.W."/>
            <person name="Zinkel R."/>
            <person name="Barry K.W."/>
            <person name="Grigoriev I.V."/>
            <person name="Gasch A.P."/>
        </authorList>
    </citation>
    <scope>NUCLEOTIDE SEQUENCE [LARGE SCALE GENOMIC DNA]</scope>
    <source>
        <strain evidence="2">ATCC 10573</strain>
        <strain evidence="3">ATCC 10573 / BCRC 21748 / CBS 615 / JCM 9827 / NBRC 10315 / NRRL Y-1498 / VKM Y-70</strain>
    </source>
</reference>
<dbReference type="InterPro" id="IPR013239">
    <property type="entry name" value="RNA_polI_Rpa14"/>
</dbReference>
<dbReference type="Pfam" id="PF08203">
    <property type="entry name" value="RNA_polI_A14"/>
    <property type="match status" value="1"/>
</dbReference>
<dbReference type="eggNOG" id="ENOG502S8XT">
    <property type="taxonomic scope" value="Eukaryota"/>
</dbReference>
<feature type="region of interest" description="Disordered" evidence="1">
    <location>
        <begin position="109"/>
        <end position="211"/>
    </location>
</feature>
<dbReference type="EMBL" id="GL996524">
    <property type="protein sequence ID" value="EGV63587.1"/>
    <property type="molecule type" value="Genomic_DNA"/>
</dbReference>
<proteinExistence type="predicted"/>
<name>G3B5I0_CANTC</name>
<dbReference type="EMBL" id="GL996524">
    <property type="protein sequence ID" value="EGV63586.1"/>
    <property type="molecule type" value="Genomic_DNA"/>
</dbReference>
<dbReference type="OrthoDB" id="4093689at2759"/>
<dbReference type="RefSeq" id="XP_006687380.1">
    <property type="nucleotide sequence ID" value="XM_006687317.1"/>
</dbReference>
<dbReference type="HOGENOM" id="CLU_109030_0_0_1"/>
<feature type="compositionally biased region" description="Basic and acidic residues" evidence="1">
    <location>
        <begin position="195"/>
        <end position="211"/>
    </location>
</feature>
<dbReference type="KEGG" id="cten:18247466"/>
<gene>
    <name evidence="2" type="ORF">CANTEDRAFT_114537</name>
</gene>
<evidence type="ECO:0000256" key="1">
    <source>
        <dbReference type="SAM" id="MobiDB-lite"/>
    </source>
</evidence>
<dbReference type="Proteomes" id="UP000000707">
    <property type="component" value="Unassembled WGS sequence"/>
</dbReference>
<organism evidence="3">
    <name type="scientific">Candida tenuis (strain ATCC 10573 / BCRC 21748 / CBS 615 / JCM 9827 / NBRC 10315 / NRRL Y-1498 / VKM Y-70)</name>
    <name type="common">Yeast</name>
    <name type="synonym">Yamadazyma tenuis</name>
    <dbReference type="NCBI Taxonomy" id="590646"/>
    <lineage>
        <taxon>Eukaryota</taxon>
        <taxon>Fungi</taxon>
        <taxon>Dikarya</taxon>
        <taxon>Ascomycota</taxon>
        <taxon>Saccharomycotina</taxon>
        <taxon>Pichiomycetes</taxon>
        <taxon>Debaryomycetaceae</taxon>
        <taxon>Yamadazyma</taxon>
    </lineage>
</organism>
<feature type="compositionally biased region" description="Basic residues" evidence="1">
    <location>
        <begin position="175"/>
        <end position="194"/>
    </location>
</feature>
<sequence length="211" mass="23845">MSSFRPRRVIPSAINTPTSVVIKSSKLATQSETERILTAFIDISESVATTVPGQASSSNEILNADSGLSNSTGNAAIISQLKRLQRDLRGLPPTLTEFNLVPELSSNKKIRFDDDSQDQPSNKKIKFELEEPQEVIIQTAMDETVDETINDTANETKDYPSSGEEEETKEETKEKKSKKDKKEKKERKEKKHKKDKTDKKEKKEKTHKHDK</sequence>
<accession>G3B5I0</accession>
<evidence type="ECO:0000313" key="3">
    <source>
        <dbReference type="Proteomes" id="UP000000707"/>
    </source>
</evidence>
<evidence type="ECO:0000313" key="2">
    <source>
        <dbReference type="EMBL" id="EGV63586.1"/>
    </source>
</evidence>
<dbReference type="GeneID" id="18247466"/>
<keyword evidence="3" id="KW-1185">Reference proteome</keyword>
<protein>
    <submittedName>
        <fullName evidence="2">RNA polymerase I, subunit RPA14</fullName>
    </submittedName>
</protein>
<dbReference type="STRING" id="590646.G3B5I0"/>